<accession>A0A7D6E2H7</accession>
<dbReference type="InterPro" id="IPR029063">
    <property type="entry name" value="SAM-dependent_MTases_sf"/>
</dbReference>
<reference evidence="7 8" key="2">
    <citation type="submission" date="2020-07" db="EMBL/GenBank/DDBJ databases">
        <authorList>
            <person name="Yu X."/>
        </authorList>
    </citation>
    <scope>NUCLEOTIDE SEQUENCE [LARGE SCALE GENOMIC DNA]</scope>
    <source>
        <strain evidence="8">24</strain>
    </source>
</reference>
<dbReference type="AlphaFoldDB" id="A0A7D6E2H7"/>
<comment type="catalytic activity">
    <reaction evidence="4">
        <text>S-adenosyl 3-(methylsulfanyl)propylamine + putrescine = S-methyl-5'-thioadenosine + spermidine + H(+)</text>
        <dbReference type="Rhea" id="RHEA:12721"/>
        <dbReference type="ChEBI" id="CHEBI:15378"/>
        <dbReference type="ChEBI" id="CHEBI:17509"/>
        <dbReference type="ChEBI" id="CHEBI:57443"/>
        <dbReference type="ChEBI" id="CHEBI:57834"/>
        <dbReference type="ChEBI" id="CHEBI:326268"/>
        <dbReference type="EC" id="2.5.1.16"/>
    </reaction>
</comment>
<dbReference type="InterPro" id="IPR030374">
    <property type="entry name" value="PABS"/>
</dbReference>
<sequence>MPTLFTPPVVPAAGRVVEPLAPGISRIWLLSEVICEVHTNFQHLVIGRTEQGVSLFSDDERQSTEFSQLVYHEALLVPALLLADKIERVLVIGSGEGVVSQIAVAAGATHVDHVDIDHDAVRLCAQHLPYGYTTDELHAAEQGLGPVKVHYTDGWDFVDQVTASYDIVVVDLPDERTEPAQHNRLYDAGFLQRCRSVGQVVVAQAGCPTLWRNETLRSSWRRFGETFDTVVYFGSDEHEWAFLCGLSERVADAAGLMSARLQSLAYRPRTIDAASLVAGTVPPKSLRS</sequence>
<protein>
    <recommendedName>
        <fullName evidence="4">Polyamine aminopropyltransferase</fullName>
    </recommendedName>
    <alternativeName>
        <fullName evidence="4">Putrescine aminopropyltransferase</fullName>
        <shortName evidence="4">PAPT</shortName>
    </alternativeName>
    <alternativeName>
        <fullName evidence="4">Spermidine synthase</fullName>
        <shortName evidence="4">SPDS</shortName>
        <shortName evidence="4">SPDSY</shortName>
        <ecNumber evidence="4">2.5.1.16</ecNumber>
    </alternativeName>
</protein>
<dbReference type="GO" id="GO:0004766">
    <property type="term" value="F:spermidine synthase activity"/>
    <property type="evidence" value="ECO:0007669"/>
    <property type="project" value="UniProtKB-UniRule"/>
</dbReference>
<feature type="binding site" evidence="4">
    <location>
        <begin position="153"/>
        <end position="154"/>
    </location>
    <ligand>
        <name>S-methyl-5'-thioadenosine</name>
        <dbReference type="ChEBI" id="CHEBI:17509"/>
    </ligand>
</feature>
<dbReference type="PANTHER" id="PTHR43317">
    <property type="entry name" value="THERMOSPERMINE SYNTHASE ACAULIS5"/>
    <property type="match status" value="1"/>
</dbReference>
<gene>
    <name evidence="4" type="primary">speE</name>
    <name evidence="7" type="ORF">H0P51_27505</name>
</gene>
<feature type="binding site" evidence="4">
    <location>
        <position position="96"/>
    </location>
    <ligand>
        <name>spermidine</name>
        <dbReference type="ChEBI" id="CHEBI:57834"/>
    </ligand>
</feature>
<reference evidence="8" key="1">
    <citation type="submission" date="2020-07" db="EMBL/GenBank/DDBJ databases">
        <title>Description of Mycobacterium gordonae subsp. intergordonae subsp.nov. and Mycobacterium gordonae subsp. gordonae subsp. nov.</title>
        <authorList>
            <person name="Yu X."/>
        </authorList>
    </citation>
    <scope>NUCLEOTIDE SEQUENCE [LARGE SCALE GENOMIC DNA]</scope>
    <source>
        <strain evidence="8">24</strain>
    </source>
</reference>
<comment type="similarity">
    <text evidence="1 4">Belongs to the spermidine/spermine synthase family.</text>
</comment>
<evidence type="ECO:0000256" key="3">
    <source>
        <dbReference type="ARBA" id="ARBA00023115"/>
    </source>
</evidence>
<reference evidence="8" key="3">
    <citation type="submission" date="2023-07" db="EMBL/GenBank/DDBJ databases">
        <title>Description of Mycobacterium gordonae subsp. intergordonae subsp.nov. and Mycobacterium gordonae subsp. gordonae subsp. nov.</title>
        <authorList>
            <person name="Huang H."/>
        </authorList>
    </citation>
    <scope>NUCLEOTIDE SEQUENCE [LARGE SCALE GENOMIC DNA]</scope>
    <source>
        <strain evidence="8">24</strain>
    </source>
</reference>
<evidence type="ECO:0000313" key="7">
    <source>
        <dbReference type="EMBL" id="QLL10527.1"/>
    </source>
</evidence>
<dbReference type="GO" id="GO:0008295">
    <property type="term" value="P:spermidine biosynthetic process"/>
    <property type="evidence" value="ECO:0007669"/>
    <property type="project" value="UniProtKB-UniRule"/>
</dbReference>
<evidence type="ECO:0000256" key="1">
    <source>
        <dbReference type="ARBA" id="ARBA00007867"/>
    </source>
</evidence>
<dbReference type="EC" id="2.5.1.16" evidence="4"/>
<evidence type="ECO:0000256" key="2">
    <source>
        <dbReference type="ARBA" id="ARBA00022679"/>
    </source>
</evidence>
<comment type="pathway">
    <text evidence="4">Amine and polyamine biosynthesis; spermidine biosynthesis; spermidine from putrescine: step 1/1.</text>
</comment>
<keyword evidence="2 4" id="KW-0808">Transferase</keyword>
<dbReference type="CDD" id="cd02440">
    <property type="entry name" value="AdoMet_MTases"/>
    <property type="match status" value="1"/>
</dbReference>
<feature type="domain" description="PABS" evidence="6">
    <location>
        <begin position="13"/>
        <end position="264"/>
    </location>
</feature>
<dbReference type="InterPro" id="IPR001045">
    <property type="entry name" value="Spermi_synthase"/>
</dbReference>
<dbReference type="KEGG" id="mgor:H0P51_27505"/>
<feature type="binding site" evidence="4">
    <location>
        <position position="72"/>
    </location>
    <ligand>
        <name>spermidine</name>
        <dbReference type="ChEBI" id="CHEBI:57834"/>
    </ligand>
</feature>
<comment type="function">
    <text evidence="4">Catalyzes the irreversible transfer of a propylamine group from the amino donor S-adenosylmethioninamine (decarboxy-AdoMet) to putrescine (1,4-diaminobutane) to yield spermidine.</text>
</comment>
<evidence type="ECO:0000256" key="4">
    <source>
        <dbReference type="HAMAP-Rule" id="MF_00198"/>
    </source>
</evidence>
<dbReference type="PROSITE" id="PS51006">
    <property type="entry name" value="PABS_2"/>
    <property type="match status" value="1"/>
</dbReference>
<keyword evidence="3 4" id="KW-0620">Polyamine biosynthesis</keyword>
<evidence type="ECO:0000256" key="5">
    <source>
        <dbReference type="PROSITE-ProRule" id="PRU00354"/>
    </source>
</evidence>
<evidence type="ECO:0000259" key="6">
    <source>
        <dbReference type="PROSITE" id="PS51006"/>
    </source>
</evidence>
<name>A0A7D6E2H7_9MYCO</name>
<organism evidence="7 8">
    <name type="scientific">Mycobacterium vicinigordonae</name>
    <dbReference type="NCBI Taxonomy" id="1719132"/>
    <lineage>
        <taxon>Bacteria</taxon>
        <taxon>Bacillati</taxon>
        <taxon>Actinomycetota</taxon>
        <taxon>Actinomycetes</taxon>
        <taxon>Mycobacteriales</taxon>
        <taxon>Mycobacteriaceae</taxon>
        <taxon>Mycobacterium</taxon>
    </lineage>
</organism>
<dbReference type="UniPathway" id="UPA00248">
    <property type="reaction ID" value="UER00314"/>
</dbReference>
<feature type="binding site" evidence="4">
    <location>
        <position position="179"/>
    </location>
    <ligand>
        <name>S-methyl-5'-thioadenosine</name>
        <dbReference type="ChEBI" id="CHEBI:17509"/>
    </ligand>
</feature>
<dbReference type="Pfam" id="PF01564">
    <property type="entry name" value="Spermine_synth"/>
    <property type="match status" value="1"/>
</dbReference>
<feature type="binding site" evidence="4">
    <location>
        <position position="42"/>
    </location>
    <ligand>
        <name>S-methyl-5'-thioadenosine</name>
        <dbReference type="ChEBI" id="CHEBI:17509"/>
    </ligand>
</feature>
<keyword evidence="4" id="KW-0745">Spermidine biosynthesis</keyword>
<keyword evidence="8" id="KW-1185">Reference proteome</keyword>
<evidence type="ECO:0000313" key="8">
    <source>
        <dbReference type="Proteomes" id="UP000510682"/>
    </source>
</evidence>
<comment type="subunit">
    <text evidence="4">Homodimer or homotetramer.</text>
</comment>
<feature type="binding site" evidence="4">
    <location>
        <position position="115"/>
    </location>
    <ligand>
        <name>S-methyl-5'-thioadenosine</name>
        <dbReference type="ChEBI" id="CHEBI:17509"/>
    </ligand>
</feature>
<dbReference type="GO" id="GO:0010487">
    <property type="term" value="F:thermospermine synthase activity"/>
    <property type="evidence" value="ECO:0007669"/>
    <property type="project" value="UniProtKB-ARBA"/>
</dbReference>
<dbReference type="HAMAP" id="MF_00198">
    <property type="entry name" value="Spermidine_synth"/>
    <property type="match status" value="1"/>
</dbReference>
<dbReference type="PANTHER" id="PTHR43317:SF1">
    <property type="entry name" value="THERMOSPERMINE SYNTHASE ACAULIS5"/>
    <property type="match status" value="1"/>
</dbReference>
<dbReference type="Gene3D" id="3.40.50.150">
    <property type="entry name" value="Vaccinia Virus protein VP39"/>
    <property type="match status" value="1"/>
</dbReference>
<comment type="caution">
    <text evidence="4">Lacks conserved residue(s) required for the propagation of feature annotation.</text>
</comment>
<dbReference type="EMBL" id="CP059165">
    <property type="protein sequence ID" value="QLL10527.1"/>
    <property type="molecule type" value="Genomic_DNA"/>
</dbReference>
<dbReference type="SUPFAM" id="SSF53335">
    <property type="entry name" value="S-adenosyl-L-methionine-dependent methyltransferases"/>
    <property type="match status" value="1"/>
</dbReference>
<proteinExistence type="inferred from homology"/>
<dbReference type="Proteomes" id="UP000510682">
    <property type="component" value="Chromosome"/>
</dbReference>
<feature type="active site" description="Proton acceptor" evidence="4 5">
    <location>
        <position position="171"/>
    </location>
</feature>